<protein>
    <submittedName>
        <fullName evidence="1">Uncharacterized protein</fullName>
    </submittedName>
</protein>
<evidence type="ECO:0000313" key="1">
    <source>
        <dbReference type="EMBL" id="QDH17447.1"/>
    </source>
</evidence>
<dbReference type="RefSeq" id="WP_141461403.1">
    <property type="nucleotide sequence ID" value="NZ_CP038141.1"/>
</dbReference>
<organism evidence="1 2">
    <name type="scientific">Swingsia samuiensis</name>
    <dbReference type="NCBI Taxonomy" id="1293412"/>
    <lineage>
        <taxon>Bacteria</taxon>
        <taxon>Pseudomonadati</taxon>
        <taxon>Pseudomonadota</taxon>
        <taxon>Alphaproteobacteria</taxon>
        <taxon>Acetobacterales</taxon>
        <taxon>Acetobacteraceae</taxon>
        <taxon>Swingsia</taxon>
    </lineage>
</organism>
<dbReference type="KEGG" id="ssam:E3D00_07625"/>
<evidence type="ECO:0000313" key="2">
    <source>
        <dbReference type="Proteomes" id="UP000316313"/>
    </source>
</evidence>
<gene>
    <name evidence="1" type="ORF">E3D00_07625</name>
</gene>
<proteinExistence type="predicted"/>
<dbReference type="Proteomes" id="UP000316313">
    <property type="component" value="Chromosome"/>
</dbReference>
<accession>A0A4Y6UM75</accession>
<sequence>MIEANSTRSVSEARLHTDILASLRDCHFYNGAHEIDVADVLELVEAINDRGWSFIRMGEA</sequence>
<name>A0A4Y6UM75_9PROT</name>
<dbReference type="EMBL" id="CP038141">
    <property type="protein sequence ID" value="QDH17447.1"/>
    <property type="molecule type" value="Genomic_DNA"/>
</dbReference>
<reference evidence="1 2" key="1">
    <citation type="submission" date="2019-03" db="EMBL/GenBank/DDBJ databases">
        <title>The complete genome sequence of Swingsia samuiensis NBRC107927(T).</title>
        <authorList>
            <person name="Chua K.-O."/>
            <person name="Chan K.-G."/>
            <person name="See-Too W.-S."/>
        </authorList>
    </citation>
    <scope>NUCLEOTIDE SEQUENCE [LARGE SCALE GENOMIC DNA]</scope>
    <source>
        <strain evidence="1 2">AH83</strain>
    </source>
</reference>
<keyword evidence="2" id="KW-1185">Reference proteome</keyword>
<dbReference type="AlphaFoldDB" id="A0A4Y6UM75"/>